<evidence type="ECO:0000256" key="1">
    <source>
        <dbReference type="ARBA" id="ARBA00022491"/>
    </source>
</evidence>
<evidence type="ECO:0000256" key="4">
    <source>
        <dbReference type="ARBA" id="ARBA00023163"/>
    </source>
</evidence>
<keyword evidence="8" id="KW-1185">Reference proteome</keyword>
<dbReference type="Proteomes" id="UP000199569">
    <property type="component" value="Unassembled WGS sequence"/>
</dbReference>
<dbReference type="PANTHER" id="PTHR30055:SF175">
    <property type="entry name" value="HTH-TYPE TRANSCRIPTIONAL REPRESSOR KSTR2"/>
    <property type="match status" value="1"/>
</dbReference>
<keyword evidence="3 5" id="KW-0238">DNA-binding</keyword>
<dbReference type="SUPFAM" id="SSF46689">
    <property type="entry name" value="Homeodomain-like"/>
    <property type="match status" value="1"/>
</dbReference>
<dbReference type="RefSeq" id="WP_091134021.1">
    <property type="nucleotide sequence ID" value="NZ_FMVJ01000005.1"/>
</dbReference>
<dbReference type="InterPro" id="IPR036271">
    <property type="entry name" value="Tet_transcr_reg_TetR-rel_C_sf"/>
</dbReference>
<dbReference type="InterPro" id="IPR050109">
    <property type="entry name" value="HTH-type_TetR-like_transc_reg"/>
</dbReference>
<evidence type="ECO:0000256" key="2">
    <source>
        <dbReference type="ARBA" id="ARBA00023015"/>
    </source>
</evidence>
<sequence>MTASPWKKPADRQKEREVKRDAVLRAAAQAFNENGFHKTSLDDVAERLNVTKPTIYYYVKNKDQILFECVRIGLEMLEDASSQIEGTDATGLSKMIALWRVYVQIVTEDFGRCLILVGEDPLPPGTRKELRALKGRIDKRFRSVITEGIEDGSIRPCDPKMAAFAAAGALSWIARWYDPRGPLNPEKLADEMIDLLINGIGGANQTKRKTNGKAGVKLAAANAAVSPKQSRKSVGRPS</sequence>
<evidence type="ECO:0000313" key="8">
    <source>
        <dbReference type="Proteomes" id="UP000199569"/>
    </source>
</evidence>
<dbReference type="GO" id="GO:0003700">
    <property type="term" value="F:DNA-binding transcription factor activity"/>
    <property type="evidence" value="ECO:0007669"/>
    <property type="project" value="TreeGrafter"/>
</dbReference>
<dbReference type="OrthoDB" id="9779746at2"/>
<dbReference type="PANTHER" id="PTHR30055">
    <property type="entry name" value="HTH-TYPE TRANSCRIPTIONAL REGULATOR RUTR"/>
    <property type="match status" value="1"/>
</dbReference>
<accession>A0A1G5I5A2</accession>
<feature type="domain" description="HTH tetR-type" evidence="6">
    <location>
        <begin position="17"/>
        <end position="77"/>
    </location>
</feature>
<dbReference type="InterPro" id="IPR023772">
    <property type="entry name" value="DNA-bd_HTH_TetR-type_CS"/>
</dbReference>
<dbReference type="PROSITE" id="PS50977">
    <property type="entry name" value="HTH_TETR_2"/>
    <property type="match status" value="1"/>
</dbReference>
<protein>
    <submittedName>
        <fullName evidence="7">Transcriptional regulator, TetR family</fullName>
    </submittedName>
</protein>
<proteinExistence type="predicted"/>
<dbReference type="InterPro" id="IPR041490">
    <property type="entry name" value="KstR2_TetR_C"/>
</dbReference>
<name>A0A1G5I5A2_9HYPH</name>
<feature type="DNA-binding region" description="H-T-H motif" evidence="5">
    <location>
        <begin position="40"/>
        <end position="59"/>
    </location>
</feature>
<dbReference type="GO" id="GO:0000976">
    <property type="term" value="F:transcription cis-regulatory region binding"/>
    <property type="evidence" value="ECO:0007669"/>
    <property type="project" value="TreeGrafter"/>
</dbReference>
<dbReference type="InterPro" id="IPR001647">
    <property type="entry name" value="HTH_TetR"/>
</dbReference>
<dbReference type="EMBL" id="FMVJ01000005">
    <property type="protein sequence ID" value="SCY71227.1"/>
    <property type="molecule type" value="Genomic_DNA"/>
</dbReference>
<keyword evidence="1" id="KW-0678">Repressor</keyword>
<dbReference type="PRINTS" id="PR00455">
    <property type="entry name" value="HTHTETR"/>
</dbReference>
<evidence type="ECO:0000256" key="3">
    <source>
        <dbReference type="ARBA" id="ARBA00023125"/>
    </source>
</evidence>
<keyword evidence="2" id="KW-0805">Transcription regulation</keyword>
<dbReference type="STRING" id="549386.SAMN02927923_02088"/>
<evidence type="ECO:0000313" key="7">
    <source>
        <dbReference type="EMBL" id="SCY71227.1"/>
    </source>
</evidence>
<dbReference type="PROSITE" id="PS01081">
    <property type="entry name" value="HTH_TETR_1"/>
    <property type="match status" value="1"/>
</dbReference>
<dbReference type="AlphaFoldDB" id="A0A1G5I5A2"/>
<reference evidence="7 8" key="1">
    <citation type="submission" date="2016-10" db="EMBL/GenBank/DDBJ databases">
        <authorList>
            <person name="de Groot N.N."/>
        </authorList>
    </citation>
    <scope>NUCLEOTIDE SEQUENCE [LARGE SCALE GENOMIC DNA]</scope>
    <source>
        <strain evidence="7 8">CGMCC 1.7666</strain>
    </source>
</reference>
<organism evidence="7 8">
    <name type="scientific">Microvirga guangxiensis</name>
    <dbReference type="NCBI Taxonomy" id="549386"/>
    <lineage>
        <taxon>Bacteria</taxon>
        <taxon>Pseudomonadati</taxon>
        <taxon>Pseudomonadota</taxon>
        <taxon>Alphaproteobacteria</taxon>
        <taxon>Hyphomicrobiales</taxon>
        <taxon>Methylobacteriaceae</taxon>
        <taxon>Microvirga</taxon>
    </lineage>
</organism>
<dbReference type="Gene3D" id="1.10.357.10">
    <property type="entry name" value="Tetracycline Repressor, domain 2"/>
    <property type="match status" value="1"/>
</dbReference>
<dbReference type="Gene3D" id="1.10.10.60">
    <property type="entry name" value="Homeodomain-like"/>
    <property type="match status" value="1"/>
</dbReference>
<dbReference type="Pfam" id="PF17932">
    <property type="entry name" value="TetR_C_24"/>
    <property type="match status" value="1"/>
</dbReference>
<evidence type="ECO:0000256" key="5">
    <source>
        <dbReference type="PROSITE-ProRule" id="PRU00335"/>
    </source>
</evidence>
<gene>
    <name evidence="7" type="ORF">SAMN02927923_02088</name>
</gene>
<keyword evidence="4" id="KW-0804">Transcription</keyword>
<dbReference type="Pfam" id="PF00440">
    <property type="entry name" value="TetR_N"/>
    <property type="match status" value="1"/>
</dbReference>
<evidence type="ECO:0000259" key="6">
    <source>
        <dbReference type="PROSITE" id="PS50977"/>
    </source>
</evidence>
<dbReference type="SUPFAM" id="SSF48498">
    <property type="entry name" value="Tetracyclin repressor-like, C-terminal domain"/>
    <property type="match status" value="1"/>
</dbReference>
<dbReference type="InterPro" id="IPR009057">
    <property type="entry name" value="Homeodomain-like_sf"/>
</dbReference>